<evidence type="ECO:0000313" key="2">
    <source>
        <dbReference type="EMBL" id="KIG17196.1"/>
    </source>
</evidence>
<dbReference type="RefSeq" id="WP_146658569.1">
    <property type="nucleotide sequence ID" value="NZ_JMCC02000028.1"/>
</dbReference>
<dbReference type="Gene3D" id="2.60.40.10">
    <property type="entry name" value="Immunoglobulins"/>
    <property type="match status" value="1"/>
</dbReference>
<dbReference type="SUPFAM" id="SSF63829">
    <property type="entry name" value="Calcium-dependent phosphotriesterase"/>
    <property type="match status" value="1"/>
</dbReference>
<evidence type="ECO:0000256" key="1">
    <source>
        <dbReference type="SAM" id="MobiDB-lite"/>
    </source>
</evidence>
<dbReference type="InterPro" id="IPR013783">
    <property type="entry name" value="Ig-like_fold"/>
</dbReference>
<sequence length="530" mass="55607">MISLCEVPGHEHKCAAEDESTESSGDGDGDGDPGDGDGDPGDGDGDGDDNGLPPVIDAFTINGSGTPAPIEVAGAAKLLALASDPDGDLVRVEFQATGQLLGSVSGAGPDFELEWLISGAENNDSHTVTAVAYDAKDNASAPIMLELGVAMPDGGGEVDQWIYDGGLLDAVYDVAVSPDGDQVLLVGQTSTMNGSGQRVDRVVGPLWADKVKTDSVAAAGVVWSQGTFVVAGSLFANMALDTALYDFDAGGTIAQQWVFDGSRPELGNPEIIDTPNGLERDSTGRLYVIGTYSPLSGPQMGITASFLLAVTPNGDQEWLRWPTQDPNIEGSPVLTELAVSSTDALATVGTRDVGGPRMWVSRWNSDGQLTSEHEVGDGTASEGHAIAFAEDDSLYIGGGVVANGEVKSWMRKLDAQDNELWTAQPMHVGRGVTAGIAVDPWGEVVTVSTQACSQDGDSLTDCELVVRKYDAKGTLMWFEIWDTENFVGPVANLPGFDASLAIDRFGYIYVTAVVYNGNTGTDWWARKLHP</sequence>
<gene>
    <name evidence="2" type="ORF">DB30_03509</name>
</gene>
<protein>
    <submittedName>
        <fullName evidence="2">Chitinase</fullName>
    </submittedName>
</protein>
<proteinExistence type="predicted"/>
<dbReference type="AlphaFoldDB" id="A0A0C2D1V9"/>
<feature type="region of interest" description="Disordered" evidence="1">
    <location>
        <begin position="1"/>
        <end position="55"/>
    </location>
</feature>
<name>A0A0C2D1V9_9BACT</name>
<accession>A0A0C2D1V9</accession>
<evidence type="ECO:0000313" key="3">
    <source>
        <dbReference type="Proteomes" id="UP000031599"/>
    </source>
</evidence>
<feature type="compositionally biased region" description="Acidic residues" evidence="1">
    <location>
        <begin position="17"/>
        <end position="49"/>
    </location>
</feature>
<dbReference type="SUPFAM" id="SSF75011">
    <property type="entry name" value="3-carboxy-cis,cis-mucoante lactonizing enzyme"/>
    <property type="match status" value="1"/>
</dbReference>
<dbReference type="EMBL" id="JMCC02000028">
    <property type="protein sequence ID" value="KIG17196.1"/>
    <property type="molecule type" value="Genomic_DNA"/>
</dbReference>
<organism evidence="2 3">
    <name type="scientific">Enhygromyxa salina</name>
    <dbReference type="NCBI Taxonomy" id="215803"/>
    <lineage>
        <taxon>Bacteria</taxon>
        <taxon>Pseudomonadati</taxon>
        <taxon>Myxococcota</taxon>
        <taxon>Polyangia</taxon>
        <taxon>Nannocystales</taxon>
        <taxon>Nannocystaceae</taxon>
        <taxon>Enhygromyxa</taxon>
    </lineage>
</organism>
<dbReference type="Proteomes" id="UP000031599">
    <property type="component" value="Unassembled WGS sequence"/>
</dbReference>
<reference evidence="2 3" key="1">
    <citation type="submission" date="2014-12" db="EMBL/GenBank/DDBJ databases">
        <title>Genome assembly of Enhygromyxa salina DSM 15201.</title>
        <authorList>
            <person name="Sharma G."/>
            <person name="Subramanian S."/>
        </authorList>
    </citation>
    <scope>NUCLEOTIDE SEQUENCE [LARGE SCALE GENOMIC DNA]</scope>
    <source>
        <strain evidence="2 3">DSM 15201</strain>
    </source>
</reference>
<comment type="caution">
    <text evidence="2">The sequence shown here is derived from an EMBL/GenBank/DDBJ whole genome shotgun (WGS) entry which is preliminary data.</text>
</comment>